<comment type="caution">
    <text evidence="1">The sequence shown here is derived from an EMBL/GenBank/DDBJ whole genome shotgun (WGS) entry which is preliminary data.</text>
</comment>
<dbReference type="AlphaFoldDB" id="A0A9X4REN5"/>
<evidence type="ECO:0000313" key="2">
    <source>
        <dbReference type="Proteomes" id="UP001152755"/>
    </source>
</evidence>
<sequence>MTIPPFLNSIIDWLRAGYPDGVPEQDYVPLLALLNRRLTHDEVLTITDELIREGDLPIEKVDIQVLITKVTNEMPLETDVNRVRSHLVAGGWPLAQSPHRGPGLAGE</sequence>
<keyword evidence="2" id="KW-1185">Reference proteome</keyword>
<dbReference type="Gene3D" id="1.10.10.2390">
    <property type="match status" value="1"/>
</dbReference>
<dbReference type="RefSeq" id="WP_277830194.1">
    <property type="nucleotide sequence ID" value="NZ_JAAIVF010000001.1"/>
</dbReference>
<dbReference type="Gene3D" id="6.10.140.2080">
    <property type="match status" value="1"/>
</dbReference>
<accession>A0A9X4REN5</accession>
<evidence type="ECO:0000313" key="1">
    <source>
        <dbReference type="EMBL" id="MDG3016100.1"/>
    </source>
</evidence>
<dbReference type="InterPro" id="IPR021784">
    <property type="entry name" value="DUF3349"/>
</dbReference>
<dbReference type="EMBL" id="JANRHA010000011">
    <property type="protein sequence ID" value="MDG3016100.1"/>
    <property type="molecule type" value="Genomic_DNA"/>
</dbReference>
<name>A0A9X4REN5_9ACTN</name>
<reference evidence="1" key="1">
    <citation type="submission" date="2022-08" db="EMBL/GenBank/DDBJ databases">
        <title>Genome analysis of Corynebacteriales strain.</title>
        <authorList>
            <person name="Lee S.D."/>
        </authorList>
    </citation>
    <scope>NUCLEOTIDE SEQUENCE</scope>
    <source>
        <strain evidence="1">D3-21</strain>
    </source>
</reference>
<dbReference type="Proteomes" id="UP001152755">
    <property type="component" value="Unassembled WGS sequence"/>
</dbReference>
<dbReference type="Pfam" id="PF11829">
    <property type="entry name" value="DUF3349"/>
    <property type="match status" value="1"/>
</dbReference>
<organism evidence="1 2">
    <name type="scientific">Speluncibacter jeojiensis</name>
    <dbReference type="NCBI Taxonomy" id="2710754"/>
    <lineage>
        <taxon>Bacteria</taxon>
        <taxon>Bacillati</taxon>
        <taxon>Actinomycetota</taxon>
        <taxon>Actinomycetes</taxon>
        <taxon>Mycobacteriales</taxon>
        <taxon>Speluncibacteraceae</taxon>
        <taxon>Speluncibacter</taxon>
    </lineage>
</organism>
<protein>
    <submittedName>
        <fullName evidence="1">DUF3349 domain-containing protein</fullName>
    </submittedName>
</protein>
<proteinExistence type="predicted"/>
<gene>
    <name evidence="1" type="ORF">NVS88_16195</name>
</gene>